<organism evidence="8 9">
    <name type="scientific">Adineta steineri</name>
    <dbReference type="NCBI Taxonomy" id="433720"/>
    <lineage>
        <taxon>Eukaryota</taxon>
        <taxon>Metazoa</taxon>
        <taxon>Spiralia</taxon>
        <taxon>Gnathifera</taxon>
        <taxon>Rotifera</taxon>
        <taxon>Eurotatoria</taxon>
        <taxon>Bdelloidea</taxon>
        <taxon>Adinetida</taxon>
        <taxon>Adinetidae</taxon>
        <taxon>Adineta</taxon>
    </lineage>
</organism>
<dbReference type="EMBL" id="CAJOBB010023731">
    <property type="protein sequence ID" value="CAF4395163.1"/>
    <property type="molecule type" value="Genomic_DNA"/>
</dbReference>
<feature type="non-terminal residue" evidence="8">
    <location>
        <position position="1"/>
    </location>
</feature>
<evidence type="ECO:0000256" key="2">
    <source>
        <dbReference type="ARBA" id="ARBA00022723"/>
    </source>
</evidence>
<evidence type="ECO:0000256" key="1">
    <source>
        <dbReference type="ARBA" id="ARBA00001947"/>
    </source>
</evidence>
<dbReference type="GO" id="GO:0005524">
    <property type="term" value="F:ATP binding"/>
    <property type="evidence" value="ECO:0007669"/>
    <property type="project" value="UniProtKB-KW"/>
</dbReference>
<evidence type="ECO:0000313" key="9">
    <source>
        <dbReference type="Proteomes" id="UP000663868"/>
    </source>
</evidence>
<evidence type="ECO:0000256" key="3">
    <source>
        <dbReference type="ARBA" id="ARBA00022741"/>
    </source>
</evidence>
<accession>A0A820NW65</accession>
<name>A0A820NW65_9BILA</name>
<keyword evidence="6" id="KW-0482">Metalloprotease</keyword>
<evidence type="ECO:0000256" key="7">
    <source>
        <dbReference type="SAM" id="Phobius"/>
    </source>
</evidence>
<keyword evidence="6" id="KW-0378">Hydrolase</keyword>
<dbReference type="AlphaFoldDB" id="A0A820NW65"/>
<comment type="cofactor">
    <cofactor evidence="1">
        <name>Zn(2+)</name>
        <dbReference type="ChEBI" id="CHEBI:29105"/>
    </cofactor>
</comment>
<keyword evidence="7" id="KW-0812">Transmembrane</keyword>
<dbReference type="PANTHER" id="PTHR43655">
    <property type="entry name" value="ATP-DEPENDENT PROTEASE"/>
    <property type="match status" value="1"/>
</dbReference>
<dbReference type="Proteomes" id="UP000663868">
    <property type="component" value="Unassembled WGS sequence"/>
</dbReference>
<evidence type="ECO:0000256" key="4">
    <source>
        <dbReference type="ARBA" id="ARBA00022833"/>
    </source>
</evidence>
<evidence type="ECO:0000313" key="8">
    <source>
        <dbReference type="EMBL" id="CAF4395163.1"/>
    </source>
</evidence>
<evidence type="ECO:0000256" key="6">
    <source>
        <dbReference type="ARBA" id="ARBA00023049"/>
    </source>
</evidence>
<dbReference type="GO" id="GO:0046872">
    <property type="term" value="F:metal ion binding"/>
    <property type="evidence" value="ECO:0007669"/>
    <property type="project" value="UniProtKB-KW"/>
</dbReference>
<dbReference type="PANTHER" id="PTHR43655:SF8">
    <property type="entry name" value="PARAPLEGIN"/>
    <property type="match status" value="1"/>
</dbReference>
<keyword evidence="7" id="KW-1133">Transmembrane helix</keyword>
<feature type="transmembrane region" description="Helical" evidence="7">
    <location>
        <begin position="6"/>
        <end position="23"/>
    </location>
</feature>
<evidence type="ECO:0000256" key="5">
    <source>
        <dbReference type="ARBA" id="ARBA00022840"/>
    </source>
</evidence>
<sequence length="83" mass="9705">QWPGVIFVLSTIILLFAFLKSRMKMNFVNPMEMMTKAKFTMVDPHIKVNIPKISFRDVAGMKEAKQEVMEFVEYMKTPEKFAV</sequence>
<dbReference type="GO" id="GO:0034982">
    <property type="term" value="P:mitochondrial protein processing"/>
    <property type="evidence" value="ECO:0007669"/>
    <property type="project" value="TreeGrafter"/>
</dbReference>
<gene>
    <name evidence="8" type="ORF">KXQ929_LOCUS50696</name>
</gene>
<dbReference type="GO" id="GO:0008237">
    <property type="term" value="F:metallopeptidase activity"/>
    <property type="evidence" value="ECO:0007669"/>
    <property type="project" value="UniProtKB-KW"/>
</dbReference>
<keyword evidence="2" id="KW-0479">Metal-binding</keyword>
<reference evidence="8" key="1">
    <citation type="submission" date="2021-02" db="EMBL/GenBank/DDBJ databases">
        <authorList>
            <person name="Nowell W R."/>
        </authorList>
    </citation>
    <scope>NUCLEOTIDE SEQUENCE</scope>
</reference>
<keyword evidence="5" id="KW-0067">ATP-binding</keyword>
<proteinExistence type="predicted"/>
<protein>
    <submittedName>
        <fullName evidence="8">Uncharacterized protein</fullName>
    </submittedName>
</protein>
<dbReference type="GO" id="GO:0005745">
    <property type="term" value="C:m-AAA complex"/>
    <property type="evidence" value="ECO:0007669"/>
    <property type="project" value="TreeGrafter"/>
</dbReference>
<keyword evidence="7" id="KW-0472">Membrane</keyword>
<keyword evidence="4" id="KW-0862">Zinc</keyword>
<keyword evidence="3" id="KW-0547">Nucleotide-binding</keyword>
<comment type="caution">
    <text evidence="8">The sequence shown here is derived from an EMBL/GenBank/DDBJ whole genome shotgun (WGS) entry which is preliminary data.</text>
</comment>
<dbReference type="InterPro" id="IPR050928">
    <property type="entry name" value="ATP-dep_Zn_Metalloprotease"/>
</dbReference>
<keyword evidence="6" id="KW-0645">Protease</keyword>